<sequence>MSGRCPGPSRARRRNPLRHAGRGATYLPVPRAPRHWKRAKFARSKTPRAPAPRCARGRWNGLRVKNHTYYRMVEELLSRSIAQGTLPPGTQLMASPLAERLSVSRSPVTRALKALADRGVILEVPGQGYMVAGPGADRPVRRNLHDIDLTLGPDPDGRQAPVAPSWEPILDEVAAQVLNAIPFGTFMVSETVLGAHFGVSRTVVRDVLSRLHGQRMVRKDRQSHWITGPLSARRLADAHELRRQIEPLAVSCAIGQVPRADLAAMRERLRAALAGPAPLTQPQIDAFEADLHDTCVAAAPNRLLADTVRPLQLAHVVNRLFATYIGVHDAGAMLAEHRLVFDHMLIGDAGGAAAALRFHLDAEHDRARARLKVLSIFDAPEVAAYLSRIH</sequence>
<evidence type="ECO:0000313" key="7">
    <source>
        <dbReference type="Proteomes" id="UP000706333"/>
    </source>
</evidence>
<dbReference type="InterPro" id="IPR011711">
    <property type="entry name" value="GntR_C"/>
</dbReference>
<dbReference type="AlphaFoldDB" id="A0A934TJN3"/>
<evidence type="ECO:0000313" key="6">
    <source>
        <dbReference type="EMBL" id="MBK5926814.1"/>
    </source>
</evidence>
<proteinExistence type="predicted"/>
<dbReference type="CDD" id="cd07377">
    <property type="entry name" value="WHTH_GntR"/>
    <property type="match status" value="1"/>
</dbReference>
<dbReference type="PANTHER" id="PTHR43537">
    <property type="entry name" value="TRANSCRIPTIONAL REGULATOR, GNTR FAMILY"/>
    <property type="match status" value="1"/>
</dbReference>
<dbReference type="SUPFAM" id="SSF46785">
    <property type="entry name" value="Winged helix' DNA-binding domain"/>
    <property type="match status" value="2"/>
</dbReference>
<dbReference type="InterPro" id="IPR000524">
    <property type="entry name" value="Tscrpt_reg_HTH_GntR"/>
</dbReference>
<dbReference type="InterPro" id="IPR036390">
    <property type="entry name" value="WH_DNA-bd_sf"/>
</dbReference>
<keyword evidence="7" id="KW-1185">Reference proteome</keyword>
<dbReference type="Proteomes" id="UP000706333">
    <property type="component" value="Unassembled WGS sequence"/>
</dbReference>
<evidence type="ECO:0000256" key="2">
    <source>
        <dbReference type="ARBA" id="ARBA00023125"/>
    </source>
</evidence>
<dbReference type="GO" id="GO:0003677">
    <property type="term" value="F:DNA binding"/>
    <property type="evidence" value="ECO:0007669"/>
    <property type="project" value="UniProtKB-KW"/>
</dbReference>
<dbReference type="EMBL" id="NHSD01000170">
    <property type="protein sequence ID" value="MBK5926814.1"/>
    <property type="molecule type" value="Genomic_DNA"/>
</dbReference>
<gene>
    <name evidence="6" type="ORF">CCR87_05530</name>
</gene>
<reference evidence="6" key="2">
    <citation type="journal article" date="2020" name="Microorganisms">
        <title>Osmotic Adaptation and Compatible Solute Biosynthesis of Phototrophic Bacteria as Revealed from Genome Analyses.</title>
        <authorList>
            <person name="Imhoff J.F."/>
            <person name="Rahn T."/>
            <person name="Kunzel S."/>
            <person name="Keller A."/>
            <person name="Neulinger S.C."/>
        </authorList>
    </citation>
    <scope>NUCLEOTIDE SEQUENCE</scope>
    <source>
        <strain evidence="6">LMG 28126</strain>
    </source>
</reference>
<name>A0A934TJN3_9RHOB</name>
<keyword evidence="1" id="KW-0805">Transcription regulation</keyword>
<dbReference type="PROSITE" id="PS50949">
    <property type="entry name" value="HTH_GNTR"/>
    <property type="match status" value="1"/>
</dbReference>
<dbReference type="PANTHER" id="PTHR43537:SF5">
    <property type="entry name" value="UXU OPERON TRANSCRIPTIONAL REGULATOR"/>
    <property type="match status" value="1"/>
</dbReference>
<keyword evidence="2" id="KW-0238">DNA-binding</keyword>
<dbReference type="SMART" id="SM00895">
    <property type="entry name" value="FCD"/>
    <property type="match status" value="1"/>
</dbReference>
<dbReference type="SMART" id="SM00345">
    <property type="entry name" value="HTH_GNTR"/>
    <property type="match status" value="1"/>
</dbReference>
<evidence type="ECO:0000256" key="4">
    <source>
        <dbReference type="SAM" id="MobiDB-lite"/>
    </source>
</evidence>
<protein>
    <recommendedName>
        <fullName evidence="5">HTH gntR-type domain-containing protein</fullName>
    </recommendedName>
</protein>
<keyword evidence="3" id="KW-0804">Transcription</keyword>
<dbReference type="Pfam" id="PF07729">
    <property type="entry name" value="FCD"/>
    <property type="match status" value="1"/>
</dbReference>
<dbReference type="SUPFAM" id="SSF48008">
    <property type="entry name" value="GntR ligand-binding domain-like"/>
    <property type="match status" value="1"/>
</dbReference>
<evidence type="ECO:0000256" key="1">
    <source>
        <dbReference type="ARBA" id="ARBA00023015"/>
    </source>
</evidence>
<comment type="caution">
    <text evidence="6">The sequence shown here is derived from an EMBL/GenBank/DDBJ whole genome shotgun (WGS) entry which is preliminary data.</text>
</comment>
<feature type="domain" description="HTH gntR-type" evidence="5">
    <location>
        <begin position="67"/>
        <end position="134"/>
    </location>
</feature>
<dbReference type="Gene3D" id="1.20.120.530">
    <property type="entry name" value="GntR ligand-binding domain-like"/>
    <property type="match status" value="1"/>
</dbReference>
<dbReference type="Pfam" id="PF00392">
    <property type="entry name" value="GntR"/>
    <property type="match status" value="1"/>
</dbReference>
<dbReference type="InterPro" id="IPR036388">
    <property type="entry name" value="WH-like_DNA-bd_sf"/>
</dbReference>
<dbReference type="Gene3D" id="1.10.10.10">
    <property type="entry name" value="Winged helix-like DNA-binding domain superfamily/Winged helix DNA-binding domain"/>
    <property type="match status" value="2"/>
</dbReference>
<dbReference type="InterPro" id="IPR008920">
    <property type="entry name" value="TF_FadR/GntR_C"/>
</dbReference>
<feature type="region of interest" description="Disordered" evidence="4">
    <location>
        <begin position="1"/>
        <end position="28"/>
    </location>
</feature>
<accession>A0A934TJN3</accession>
<dbReference type="GO" id="GO:0003700">
    <property type="term" value="F:DNA-binding transcription factor activity"/>
    <property type="evidence" value="ECO:0007669"/>
    <property type="project" value="InterPro"/>
</dbReference>
<evidence type="ECO:0000256" key="3">
    <source>
        <dbReference type="ARBA" id="ARBA00023163"/>
    </source>
</evidence>
<organism evidence="6 7">
    <name type="scientific">Rhodobaculum claviforme</name>
    <dbReference type="NCBI Taxonomy" id="1549854"/>
    <lineage>
        <taxon>Bacteria</taxon>
        <taxon>Pseudomonadati</taxon>
        <taxon>Pseudomonadota</taxon>
        <taxon>Alphaproteobacteria</taxon>
        <taxon>Rhodobacterales</taxon>
        <taxon>Paracoccaceae</taxon>
        <taxon>Rhodobaculum</taxon>
    </lineage>
</organism>
<evidence type="ECO:0000259" key="5">
    <source>
        <dbReference type="PROSITE" id="PS50949"/>
    </source>
</evidence>
<reference evidence="6" key="1">
    <citation type="submission" date="2017-05" db="EMBL/GenBank/DDBJ databases">
        <authorList>
            <person name="Imhoff J.F."/>
            <person name="Rahn T."/>
            <person name="Kuenzel S."/>
            <person name="Neulinger S.C."/>
        </authorList>
    </citation>
    <scope>NUCLEOTIDE SEQUENCE</scope>
    <source>
        <strain evidence="6">LMG 28126</strain>
    </source>
</reference>
<feature type="compositionally biased region" description="Basic residues" evidence="4">
    <location>
        <begin position="10"/>
        <end position="21"/>
    </location>
</feature>